<dbReference type="EMBL" id="JARIHO010000003">
    <property type="protein sequence ID" value="KAJ7364731.1"/>
    <property type="molecule type" value="Genomic_DNA"/>
</dbReference>
<organism evidence="1 2">
    <name type="scientific">Mycena albidolilacea</name>
    <dbReference type="NCBI Taxonomy" id="1033008"/>
    <lineage>
        <taxon>Eukaryota</taxon>
        <taxon>Fungi</taxon>
        <taxon>Dikarya</taxon>
        <taxon>Basidiomycota</taxon>
        <taxon>Agaricomycotina</taxon>
        <taxon>Agaricomycetes</taxon>
        <taxon>Agaricomycetidae</taxon>
        <taxon>Agaricales</taxon>
        <taxon>Marasmiineae</taxon>
        <taxon>Mycenaceae</taxon>
        <taxon>Mycena</taxon>
    </lineage>
</organism>
<evidence type="ECO:0000313" key="1">
    <source>
        <dbReference type="EMBL" id="KAJ7364731.1"/>
    </source>
</evidence>
<protein>
    <recommendedName>
        <fullName evidence="3">Nucleoside-diphosphate-sugar epimerase</fullName>
    </recommendedName>
</protein>
<sequence>MHIILTGATGTVGASVLRYCLASPTITRISILSRRQFVLPSGDGLDRTKAQIIVHDDFTTYPASLTDVLQGADGCVWAQGISQTQVSKDEYIRITYDYPLAAAKAFSTLNNKFNFVYVSGEGADPTEKTFTLFGKIKGRAELALRALPSAPSHSALRVFNVRPGFVDPSPYDEREHSALRRFALAVAVPLFRNLAPARVSPADVLAKVMVDLATGDGEPVAPGVGIEDEGRTVRCIGVRKMGGL</sequence>
<dbReference type="PANTHER" id="PTHR14097">
    <property type="entry name" value="OXIDOREDUCTASE HTATIP2"/>
    <property type="match status" value="1"/>
</dbReference>
<comment type="caution">
    <text evidence="1">The sequence shown here is derived from an EMBL/GenBank/DDBJ whole genome shotgun (WGS) entry which is preliminary data.</text>
</comment>
<name>A0AAD7F1Y5_9AGAR</name>
<evidence type="ECO:0008006" key="3">
    <source>
        <dbReference type="Google" id="ProtNLM"/>
    </source>
</evidence>
<evidence type="ECO:0000313" key="2">
    <source>
        <dbReference type="Proteomes" id="UP001218218"/>
    </source>
</evidence>
<gene>
    <name evidence="1" type="ORF">DFH08DRAFT_839846</name>
</gene>
<dbReference type="InterPro" id="IPR036291">
    <property type="entry name" value="NAD(P)-bd_dom_sf"/>
</dbReference>
<dbReference type="SUPFAM" id="SSF51735">
    <property type="entry name" value="NAD(P)-binding Rossmann-fold domains"/>
    <property type="match status" value="1"/>
</dbReference>
<dbReference type="PANTHER" id="PTHR14097:SF8">
    <property type="entry name" value="NAD(P)-BINDING DOMAIN-CONTAINING PROTEIN"/>
    <property type="match status" value="1"/>
</dbReference>
<dbReference type="Proteomes" id="UP001218218">
    <property type="component" value="Unassembled WGS sequence"/>
</dbReference>
<reference evidence="1" key="1">
    <citation type="submission" date="2023-03" db="EMBL/GenBank/DDBJ databases">
        <title>Massive genome expansion in bonnet fungi (Mycena s.s.) driven by repeated elements and novel gene families across ecological guilds.</title>
        <authorList>
            <consortium name="Lawrence Berkeley National Laboratory"/>
            <person name="Harder C.B."/>
            <person name="Miyauchi S."/>
            <person name="Viragh M."/>
            <person name="Kuo A."/>
            <person name="Thoen E."/>
            <person name="Andreopoulos B."/>
            <person name="Lu D."/>
            <person name="Skrede I."/>
            <person name="Drula E."/>
            <person name="Henrissat B."/>
            <person name="Morin E."/>
            <person name="Kohler A."/>
            <person name="Barry K."/>
            <person name="LaButti K."/>
            <person name="Morin E."/>
            <person name="Salamov A."/>
            <person name="Lipzen A."/>
            <person name="Mereny Z."/>
            <person name="Hegedus B."/>
            <person name="Baldrian P."/>
            <person name="Stursova M."/>
            <person name="Weitz H."/>
            <person name="Taylor A."/>
            <person name="Grigoriev I.V."/>
            <person name="Nagy L.G."/>
            <person name="Martin F."/>
            <person name="Kauserud H."/>
        </authorList>
    </citation>
    <scope>NUCLEOTIDE SEQUENCE</scope>
    <source>
        <strain evidence="1">CBHHK002</strain>
    </source>
</reference>
<accession>A0AAD7F1Y5</accession>
<dbReference type="Gene3D" id="3.40.50.720">
    <property type="entry name" value="NAD(P)-binding Rossmann-like Domain"/>
    <property type="match status" value="1"/>
</dbReference>
<keyword evidence="2" id="KW-1185">Reference proteome</keyword>
<dbReference type="AlphaFoldDB" id="A0AAD7F1Y5"/>
<proteinExistence type="predicted"/>